<dbReference type="GO" id="GO:0006355">
    <property type="term" value="P:regulation of DNA-templated transcription"/>
    <property type="evidence" value="ECO:0007669"/>
    <property type="project" value="InterPro"/>
</dbReference>
<name>A0A8B8A1J0_ACAPL</name>
<evidence type="ECO:0000256" key="2">
    <source>
        <dbReference type="SAM" id="MobiDB-lite"/>
    </source>
</evidence>
<dbReference type="GeneID" id="110990495"/>
<feature type="domain" description="KIX" evidence="3">
    <location>
        <begin position="35"/>
        <end position="114"/>
    </location>
</feature>
<dbReference type="InterPro" id="IPR036529">
    <property type="entry name" value="KIX_dom_sf"/>
</dbReference>
<feature type="region of interest" description="Disordered" evidence="2">
    <location>
        <begin position="106"/>
        <end position="125"/>
    </location>
</feature>
<proteinExistence type="predicted"/>
<dbReference type="GO" id="GO:0003712">
    <property type="term" value="F:transcription coregulator activity"/>
    <property type="evidence" value="ECO:0007669"/>
    <property type="project" value="InterPro"/>
</dbReference>
<reference evidence="5" key="1">
    <citation type="submission" date="2025-08" db="UniProtKB">
        <authorList>
            <consortium name="RefSeq"/>
        </authorList>
    </citation>
    <scope>IDENTIFICATION</scope>
</reference>
<accession>A0A8B8A1J0</accession>
<organism evidence="4 5">
    <name type="scientific">Acanthaster planci</name>
    <name type="common">Crown-of-thorns starfish</name>
    <dbReference type="NCBI Taxonomy" id="133434"/>
    <lineage>
        <taxon>Eukaryota</taxon>
        <taxon>Metazoa</taxon>
        <taxon>Echinodermata</taxon>
        <taxon>Eleutherozoa</taxon>
        <taxon>Asterozoa</taxon>
        <taxon>Asteroidea</taxon>
        <taxon>Valvatacea</taxon>
        <taxon>Valvatida</taxon>
        <taxon>Acanthasteridae</taxon>
        <taxon>Acanthaster</taxon>
    </lineage>
</organism>
<feature type="compositionally biased region" description="Basic residues" evidence="2">
    <location>
        <begin position="108"/>
        <end position="125"/>
    </location>
</feature>
<protein>
    <submittedName>
        <fullName evidence="5">Histone acetyltransferase p300-like isoform X2</fullName>
    </submittedName>
</protein>
<dbReference type="Pfam" id="PF02172">
    <property type="entry name" value="KIX"/>
    <property type="match status" value="1"/>
</dbReference>
<evidence type="ECO:0000313" key="5">
    <source>
        <dbReference type="RefSeq" id="XP_022111222.1"/>
    </source>
</evidence>
<evidence type="ECO:0000259" key="3">
    <source>
        <dbReference type="PROSITE" id="PS50952"/>
    </source>
</evidence>
<keyword evidence="4" id="KW-1185">Reference proteome</keyword>
<dbReference type="Gene3D" id="1.10.246.20">
    <property type="entry name" value="Coactivator CBP, KIX domain"/>
    <property type="match status" value="1"/>
</dbReference>
<dbReference type="Proteomes" id="UP000694845">
    <property type="component" value="Unplaced"/>
</dbReference>
<keyword evidence="1" id="KW-0539">Nucleus</keyword>
<dbReference type="InterPro" id="IPR003101">
    <property type="entry name" value="KIX_dom"/>
</dbReference>
<dbReference type="SUPFAM" id="SSF47040">
    <property type="entry name" value="Kix domain of CBP (creb binding protein)"/>
    <property type="match status" value="1"/>
</dbReference>
<sequence>MVPGNADTSDDMPAFEFVVPLTSNAGMGITMPIPGNTQPWQQFVTQDLRYHIVFKLVQAVFPSPDPKAMKDKGMGKVVAYTPKEWKRTCMSKPAVGRSTITSWLRTSTRSRKSCRRSHRRGCRRY</sequence>
<dbReference type="PROSITE" id="PS50952">
    <property type="entry name" value="KIX"/>
    <property type="match status" value="1"/>
</dbReference>
<dbReference type="RefSeq" id="XP_022111222.1">
    <property type="nucleotide sequence ID" value="XM_022255530.1"/>
</dbReference>
<evidence type="ECO:0000313" key="4">
    <source>
        <dbReference type="Proteomes" id="UP000694845"/>
    </source>
</evidence>
<evidence type="ECO:0000256" key="1">
    <source>
        <dbReference type="ARBA" id="ARBA00023242"/>
    </source>
</evidence>
<dbReference type="AlphaFoldDB" id="A0A8B8A1J0"/>
<gene>
    <name evidence="5" type="primary">LOC110990495</name>
</gene>